<protein>
    <submittedName>
        <fullName evidence="1">Uncharacterized protein</fullName>
    </submittedName>
</protein>
<dbReference type="RefSeq" id="WP_188518574.1">
    <property type="nucleotide sequence ID" value="NZ_BMES01000002.1"/>
</dbReference>
<dbReference type="EMBL" id="BMES01000002">
    <property type="protein sequence ID" value="GGH24183.1"/>
    <property type="molecule type" value="Genomic_DNA"/>
</dbReference>
<evidence type="ECO:0000313" key="2">
    <source>
        <dbReference type="Proteomes" id="UP000603912"/>
    </source>
</evidence>
<keyword evidence="2" id="KW-1185">Reference proteome</keyword>
<reference evidence="1" key="2">
    <citation type="submission" date="2020-09" db="EMBL/GenBank/DDBJ databases">
        <authorList>
            <person name="Sun Q."/>
            <person name="Zhou Y."/>
        </authorList>
    </citation>
    <scope>NUCLEOTIDE SEQUENCE</scope>
    <source>
        <strain evidence="1">CGMCC 1.12214</strain>
    </source>
</reference>
<dbReference type="AlphaFoldDB" id="A0A917I7X1"/>
<organism evidence="1 2">
    <name type="scientific">Alsobacter metallidurans</name>
    <dbReference type="NCBI Taxonomy" id="340221"/>
    <lineage>
        <taxon>Bacteria</taxon>
        <taxon>Pseudomonadati</taxon>
        <taxon>Pseudomonadota</taxon>
        <taxon>Alphaproteobacteria</taxon>
        <taxon>Hyphomicrobiales</taxon>
        <taxon>Alsobacteraceae</taxon>
        <taxon>Alsobacter</taxon>
    </lineage>
</organism>
<proteinExistence type="predicted"/>
<evidence type="ECO:0000313" key="1">
    <source>
        <dbReference type="EMBL" id="GGH24183.1"/>
    </source>
</evidence>
<gene>
    <name evidence="1" type="ORF">GCM10007036_30400</name>
</gene>
<name>A0A917I7X1_9HYPH</name>
<accession>A0A917I7X1</accession>
<comment type="caution">
    <text evidence="1">The sequence shown here is derived from an EMBL/GenBank/DDBJ whole genome shotgun (WGS) entry which is preliminary data.</text>
</comment>
<reference evidence="1" key="1">
    <citation type="journal article" date="2014" name="Int. J. Syst. Evol. Microbiol.">
        <title>Complete genome sequence of Corynebacterium casei LMG S-19264T (=DSM 44701T), isolated from a smear-ripened cheese.</title>
        <authorList>
            <consortium name="US DOE Joint Genome Institute (JGI-PGF)"/>
            <person name="Walter F."/>
            <person name="Albersmeier A."/>
            <person name="Kalinowski J."/>
            <person name="Ruckert C."/>
        </authorList>
    </citation>
    <scope>NUCLEOTIDE SEQUENCE</scope>
    <source>
        <strain evidence="1">CGMCC 1.12214</strain>
    </source>
</reference>
<sequence>MNGILRAPAFWITAAIAVMVLGDGVIQRFDGEAKRRAAGLTETTGPENVAVTLTVAPEQFHMSRLQQWGTMTGAEGRTVRLRNVSPANIDALASRSWVAGIQRLDR</sequence>
<dbReference type="Proteomes" id="UP000603912">
    <property type="component" value="Unassembled WGS sequence"/>
</dbReference>